<keyword evidence="1" id="KW-0472">Membrane</keyword>
<accession>X1B5D1</accession>
<comment type="caution">
    <text evidence="3">The sequence shown here is derived from an EMBL/GenBank/DDBJ whole genome shotgun (WGS) entry which is preliminary data.</text>
</comment>
<keyword evidence="1" id="KW-0812">Transmembrane</keyword>
<dbReference type="GO" id="GO:0006508">
    <property type="term" value="P:proteolysis"/>
    <property type="evidence" value="ECO:0007669"/>
    <property type="project" value="TreeGrafter"/>
</dbReference>
<dbReference type="GO" id="GO:0030163">
    <property type="term" value="P:protein catabolic process"/>
    <property type="evidence" value="ECO:0007669"/>
    <property type="project" value="TreeGrafter"/>
</dbReference>
<organism evidence="3">
    <name type="scientific">marine sediment metagenome</name>
    <dbReference type="NCBI Taxonomy" id="412755"/>
    <lineage>
        <taxon>unclassified sequences</taxon>
        <taxon>metagenomes</taxon>
        <taxon>ecological metagenomes</taxon>
    </lineage>
</organism>
<feature type="domain" description="ATPase AAA-type core" evidence="2">
    <location>
        <begin position="61"/>
        <end position="84"/>
    </location>
</feature>
<name>X1B5D1_9ZZZZ</name>
<dbReference type="PANTHER" id="PTHR23076:SF97">
    <property type="entry name" value="ATP-DEPENDENT ZINC METALLOPROTEASE YME1L1"/>
    <property type="match status" value="1"/>
</dbReference>
<dbReference type="InterPro" id="IPR003959">
    <property type="entry name" value="ATPase_AAA_core"/>
</dbReference>
<dbReference type="GO" id="GO:0005524">
    <property type="term" value="F:ATP binding"/>
    <property type="evidence" value="ECO:0007669"/>
    <property type="project" value="InterPro"/>
</dbReference>
<gene>
    <name evidence="3" type="ORF">S01H4_29105</name>
</gene>
<dbReference type="AlphaFoldDB" id="X1B5D1"/>
<evidence type="ECO:0000259" key="2">
    <source>
        <dbReference type="Pfam" id="PF00004"/>
    </source>
</evidence>
<dbReference type="GO" id="GO:0005886">
    <property type="term" value="C:plasma membrane"/>
    <property type="evidence" value="ECO:0007669"/>
    <property type="project" value="TreeGrafter"/>
</dbReference>
<proteinExistence type="predicted"/>
<reference evidence="3" key="1">
    <citation type="journal article" date="2014" name="Front. Microbiol.">
        <title>High frequency of phylogenetically diverse reductive dehalogenase-homologous genes in deep subseafloor sedimentary metagenomes.</title>
        <authorList>
            <person name="Kawai M."/>
            <person name="Futagami T."/>
            <person name="Toyoda A."/>
            <person name="Takaki Y."/>
            <person name="Nishi S."/>
            <person name="Hori S."/>
            <person name="Arai W."/>
            <person name="Tsubouchi T."/>
            <person name="Morono Y."/>
            <person name="Uchiyama I."/>
            <person name="Ito T."/>
            <person name="Fujiyama A."/>
            <person name="Inagaki F."/>
            <person name="Takami H."/>
        </authorList>
    </citation>
    <scope>NUCLEOTIDE SEQUENCE</scope>
    <source>
        <strain evidence="3">Expedition CK06-06</strain>
    </source>
</reference>
<feature type="transmembrane region" description="Helical" evidence="1">
    <location>
        <begin position="6"/>
        <end position="28"/>
    </location>
</feature>
<dbReference type="GO" id="GO:0004176">
    <property type="term" value="F:ATP-dependent peptidase activity"/>
    <property type="evidence" value="ECO:0007669"/>
    <property type="project" value="TreeGrafter"/>
</dbReference>
<dbReference type="SUPFAM" id="SSF52540">
    <property type="entry name" value="P-loop containing nucleoside triphosphate hydrolases"/>
    <property type="match status" value="1"/>
</dbReference>
<dbReference type="Pfam" id="PF00004">
    <property type="entry name" value="AAA"/>
    <property type="match status" value="1"/>
</dbReference>
<dbReference type="GO" id="GO:0016887">
    <property type="term" value="F:ATP hydrolysis activity"/>
    <property type="evidence" value="ECO:0007669"/>
    <property type="project" value="InterPro"/>
</dbReference>
<evidence type="ECO:0000256" key="1">
    <source>
        <dbReference type="SAM" id="Phobius"/>
    </source>
</evidence>
<dbReference type="Gene3D" id="3.40.50.300">
    <property type="entry name" value="P-loop containing nucleotide triphosphate hydrolases"/>
    <property type="match status" value="1"/>
</dbReference>
<dbReference type="InterPro" id="IPR027417">
    <property type="entry name" value="P-loop_NTPase"/>
</dbReference>
<protein>
    <recommendedName>
        <fullName evidence="2">ATPase AAA-type core domain-containing protein</fullName>
    </recommendedName>
</protein>
<feature type="non-terminal residue" evidence="3">
    <location>
        <position position="85"/>
    </location>
</feature>
<evidence type="ECO:0000313" key="3">
    <source>
        <dbReference type="EMBL" id="GAG76467.1"/>
    </source>
</evidence>
<dbReference type="EMBL" id="BART01014703">
    <property type="protein sequence ID" value="GAG76467.1"/>
    <property type="molecule type" value="Genomic_DNA"/>
</dbReference>
<keyword evidence="1" id="KW-1133">Transmembrane helix</keyword>
<sequence>MPSNTTSIIIDVILGSAHMLAVSCLYVGGMSEVKENLKEVIGFLNDRQYYEKLGAVIPRGILLVGPPGTGKTLLAQAVAKEADVP</sequence>
<dbReference type="PANTHER" id="PTHR23076">
    <property type="entry name" value="METALLOPROTEASE M41 FTSH"/>
    <property type="match status" value="1"/>
</dbReference>